<feature type="region of interest" description="Disordered" evidence="2">
    <location>
        <begin position="140"/>
        <end position="167"/>
    </location>
</feature>
<feature type="compositionally biased region" description="Basic residues" evidence="2">
    <location>
        <begin position="260"/>
        <end position="272"/>
    </location>
</feature>
<feature type="region of interest" description="Disordered" evidence="2">
    <location>
        <begin position="1"/>
        <end position="64"/>
    </location>
</feature>
<evidence type="ECO:0000256" key="1">
    <source>
        <dbReference type="PROSITE-ProRule" id="PRU00047"/>
    </source>
</evidence>
<feature type="domain" description="CCHC-type" evidence="3">
    <location>
        <begin position="527"/>
        <end position="540"/>
    </location>
</feature>
<dbReference type="InterPro" id="IPR001878">
    <property type="entry name" value="Znf_CCHC"/>
</dbReference>
<keyword evidence="5" id="KW-1185">Reference proteome</keyword>
<name>A0AAV1KD75_9NEOP</name>
<evidence type="ECO:0000313" key="5">
    <source>
        <dbReference type="Proteomes" id="UP001314205"/>
    </source>
</evidence>
<keyword evidence="1" id="KW-0479">Metal-binding</keyword>
<gene>
    <name evidence="4" type="ORF">PARMNEM_LOCUS1879</name>
</gene>
<accession>A0AAV1KD75</accession>
<evidence type="ECO:0000259" key="3">
    <source>
        <dbReference type="PROSITE" id="PS50158"/>
    </source>
</evidence>
<dbReference type="GO" id="GO:0003676">
    <property type="term" value="F:nucleic acid binding"/>
    <property type="evidence" value="ECO:0007669"/>
    <property type="project" value="InterPro"/>
</dbReference>
<evidence type="ECO:0000313" key="4">
    <source>
        <dbReference type="EMBL" id="CAK1580017.1"/>
    </source>
</evidence>
<keyword evidence="1" id="KW-0863">Zinc-finger</keyword>
<feature type="compositionally biased region" description="Pro residues" evidence="2">
    <location>
        <begin position="236"/>
        <end position="256"/>
    </location>
</feature>
<reference evidence="4 5" key="1">
    <citation type="submission" date="2023-11" db="EMBL/GenBank/DDBJ databases">
        <authorList>
            <person name="Hedman E."/>
            <person name="Englund M."/>
            <person name="Stromberg M."/>
            <person name="Nyberg Akerstrom W."/>
            <person name="Nylinder S."/>
            <person name="Jareborg N."/>
            <person name="Kallberg Y."/>
            <person name="Kronander E."/>
        </authorList>
    </citation>
    <scope>NUCLEOTIDE SEQUENCE [LARGE SCALE GENOMIC DNA]</scope>
</reference>
<protein>
    <recommendedName>
        <fullName evidence="3">CCHC-type domain-containing protein</fullName>
    </recommendedName>
</protein>
<dbReference type="AlphaFoldDB" id="A0AAV1KD75"/>
<dbReference type="EMBL" id="CAVLGL010000013">
    <property type="protein sequence ID" value="CAK1580017.1"/>
    <property type="molecule type" value="Genomic_DNA"/>
</dbReference>
<proteinExistence type="predicted"/>
<feature type="compositionally biased region" description="Low complexity" evidence="2">
    <location>
        <begin position="216"/>
        <end position="235"/>
    </location>
</feature>
<sequence length="626" mass="64973">MENESARKIPTNRRGGLRGKGRELSANQRAERAAKLAEEGRHPDDTARESGKETDATGGSEVERKARFVKEVEAAIKVSANKQKSSSKCKAIPAASASIMAAAEANFAGAGPNADEVAKLRADVARLTSAMETLQKENEKLRADLASLHEPASRAAPQTQRPSQPVPVENQVLNLVRKELAAFQHRFSVLEGIVLRPPLGANKTAARPATVSYATATAAASRPGPSSQPSGGAAVAPPPPEKPAPAKPIPAEPAPAKPATGKRGKAKAKKGKAAAQVLAAPAPLPTPPAAEAGWQVVGDKQKGKKAAKKAKEQERQRQFRARKIAARLRAPKTAAVVITLQPDAEKKGVTYRDLLAKAKEAVDLGELGITGGLRLKVTQTGARMLEIPGESSGATADALAAKLRASLTADEARVSRPVRCADLRIMGLDDSVSEEELVAAVARSGGCTTDQVRSGAIRPDQQGMHAATVCCPVTAAKTIVEGRRLLVGWVSAQVKLLEPRPLRCYRCLVGHHVSVKCASEVDRSGLCFRCCQPGHISATCCATPHCDACAATGKPADHWAESRACVSPAKAKAAGRRGPSSAATTSMATAAAATAAAAAVTVAAAAAATPTPAEGRPVEEAEMECL</sequence>
<keyword evidence="1" id="KW-0862">Zinc</keyword>
<organism evidence="4 5">
    <name type="scientific">Parnassius mnemosyne</name>
    <name type="common">clouded apollo</name>
    <dbReference type="NCBI Taxonomy" id="213953"/>
    <lineage>
        <taxon>Eukaryota</taxon>
        <taxon>Metazoa</taxon>
        <taxon>Ecdysozoa</taxon>
        <taxon>Arthropoda</taxon>
        <taxon>Hexapoda</taxon>
        <taxon>Insecta</taxon>
        <taxon>Pterygota</taxon>
        <taxon>Neoptera</taxon>
        <taxon>Endopterygota</taxon>
        <taxon>Lepidoptera</taxon>
        <taxon>Glossata</taxon>
        <taxon>Ditrysia</taxon>
        <taxon>Papilionoidea</taxon>
        <taxon>Papilionidae</taxon>
        <taxon>Parnassiinae</taxon>
        <taxon>Parnassini</taxon>
        <taxon>Parnassius</taxon>
        <taxon>Driopa</taxon>
    </lineage>
</organism>
<dbReference type="GO" id="GO:0008270">
    <property type="term" value="F:zinc ion binding"/>
    <property type="evidence" value="ECO:0007669"/>
    <property type="project" value="UniProtKB-KW"/>
</dbReference>
<comment type="caution">
    <text evidence="4">The sequence shown here is derived from an EMBL/GenBank/DDBJ whole genome shotgun (WGS) entry which is preliminary data.</text>
</comment>
<dbReference type="Proteomes" id="UP001314205">
    <property type="component" value="Unassembled WGS sequence"/>
</dbReference>
<dbReference type="PROSITE" id="PS50158">
    <property type="entry name" value="ZF_CCHC"/>
    <property type="match status" value="1"/>
</dbReference>
<feature type="compositionally biased region" description="Basic and acidic residues" evidence="2">
    <location>
        <begin position="29"/>
        <end position="64"/>
    </location>
</feature>
<feature type="region of interest" description="Disordered" evidence="2">
    <location>
        <begin position="216"/>
        <end position="293"/>
    </location>
</feature>
<evidence type="ECO:0000256" key="2">
    <source>
        <dbReference type="SAM" id="MobiDB-lite"/>
    </source>
</evidence>